<dbReference type="EMBL" id="MT144029">
    <property type="protein sequence ID" value="QJA47017.1"/>
    <property type="molecule type" value="Genomic_DNA"/>
</dbReference>
<proteinExistence type="predicted"/>
<reference evidence="1" key="1">
    <citation type="submission" date="2020-03" db="EMBL/GenBank/DDBJ databases">
        <title>The deep terrestrial virosphere.</title>
        <authorList>
            <person name="Holmfeldt K."/>
            <person name="Nilsson E."/>
            <person name="Simone D."/>
            <person name="Lopez-Fernandez M."/>
            <person name="Wu X."/>
            <person name="de Brujin I."/>
            <person name="Lundin D."/>
            <person name="Andersson A."/>
            <person name="Bertilsson S."/>
            <person name="Dopson M."/>
        </authorList>
    </citation>
    <scope>NUCLEOTIDE SEQUENCE</scope>
    <source>
        <strain evidence="1">TM448A00597</strain>
    </source>
</reference>
<dbReference type="AlphaFoldDB" id="A0A6H1ZI72"/>
<gene>
    <name evidence="1" type="ORF">TM448A00597_0002</name>
</gene>
<accession>A0A6H1ZI72</accession>
<sequence length="102" mass="11274">MITLTGRGEDMNMECIRVDIGDLVELVDQEQKGCPRCLGTGIVTHDVGPASDKTWEEKCAHGFLVFDVYRRAGLDLAKITINNMPHIEVVGSTAIVSTDRLW</sequence>
<evidence type="ECO:0000313" key="1">
    <source>
        <dbReference type="EMBL" id="QJA47017.1"/>
    </source>
</evidence>
<name>A0A6H1ZI72_9ZZZZ</name>
<protein>
    <submittedName>
        <fullName evidence="1">Uncharacterized protein</fullName>
    </submittedName>
</protein>
<organism evidence="1">
    <name type="scientific">viral metagenome</name>
    <dbReference type="NCBI Taxonomy" id="1070528"/>
    <lineage>
        <taxon>unclassified sequences</taxon>
        <taxon>metagenomes</taxon>
        <taxon>organismal metagenomes</taxon>
    </lineage>
</organism>